<evidence type="ECO:0000313" key="10">
    <source>
        <dbReference type="EMBL" id="SLM12458.1"/>
    </source>
</evidence>
<dbReference type="Pfam" id="PF20791">
    <property type="entry name" value="Acyl-ACP_TE_C"/>
    <property type="match status" value="1"/>
</dbReference>
<keyword evidence="7" id="KW-0275">Fatty acid biosynthesis</keyword>
<name>A0A3P3XID3_9SPIR</name>
<dbReference type="Gene3D" id="3.10.129.10">
    <property type="entry name" value="Hotdog Thioesterase"/>
    <property type="match status" value="1"/>
</dbReference>
<dbReference type="InterPro" id="IPR045023">
    <property type="entry name" value="FATA/B"/>
</dbReference>
<keyword evidence="2" id="KW-0444">Lipid biosynthesis</keyword>
<dbReference type="EMBL" id="FWDM01000018">
    <property type="protein sequence ID" value="SLM12458.1"/>
    <property type="molecule type" value="Genomic_DNA"/>
</dbReference>
<evidence type="ECO:0000256" key="4">
    <source>
        <dbReference type="ARBA" id="ARBA00022832"/>
    </source>
</evidence>
<sequence length="300" mass="32896">MIQPMELQYVVRGYDCGYGGPLKPFALANFFQEAAGAHALALGIGMEDMWAKGLTWMLARIDIRIERLPPEGQTVVVRTWPVGTKRLFAQRCIELVDSSGVKCAGAMYEYIVVDIKTRRAVRPERTLPIDLRTDIPWPFPDLEPGIDGAAFAALAQALQSANFGQHEEADIPSADFIAAQGFMPAFSIEARARHIDHNGHVNNAHFINWLCDAVPMPPGAHLSRIKIDFVHEILKGEHVHAWAKANDLATFESSLSSAPDGSLHNPAPQSENTHAQTWLTALSVGKELVARGMLSITTAE</sequence>
<gene>
    <name evidence="10" type="ORF">SPIROBIBN47_250049</name>
</gene>
<keyword evidence="5" id="KW-0809">Transit peptide</keyword>
<evidence type="ECO:0008006" key="11">
    <source>
        <dbReference type="Google" id="ProtNLM"/>
    </source>
</evidence>
<evidence type="ECO:0000259" key="9">
    <source>
        <dbReference type="Pfam" id="PF20791"/>
    </source>
</evidence>
<evidence type="ECO:0000256" key="3">
    <source>
        <dbReference type="ARBA" id="ARBA00022801"/>
    </source>
</evidence>
<evidence type="ECO:0000256" key="1">
    <source>
        <dbReference type="ARBA" id="ARBA00006500"/>
    </source>
</evidence>
<dbReference type="AlphaFoldDB" id="A0A3P3XID3"/>
<proteinExistence type="inferred from homology"/>
<dbReference type="SUPFAM" id="SSF54637">
    <property type="entry name" value="Thioesterase/thiol ester dehydrase-isomerase"/>
    <property type="match status" value="2"/>
</dbReference>
<feature type="domain" description="Acyl-ACP thioesterase N-terminal hotdog" evidence="8">
    <location>
        <begin position="8"/>
        <end position="122"/>
    </location>
</feature>
<evidence type="ECO:0000256" key="2">
    <source>
        <dbReference type="ARBA" id="ARBA00022516"/>
    </source>
</evidence>
<evidence type="ECO:0000256" key="6">
    <source>
        <dbReference type="ARBA" id="ARBA00023098"/>
    </source>
</evidence>
<keyword evidence="4" id="KW-0276">Fatty acid metabolism</keyword>
<evidence type="ECO:0000256" key="7">
    <source>
        <dbReference type="ARBA" id="ARBA00023160"/>
    </source>
</evidence>
<dbReference type="GO" id="GO:0000036">
    <property type="term" value="F:acyl carrier activity"/>
    <property type="evidence" value="ECO:0007669"/>
    <property type="project" value="TreeGrafter"/>
</dbReference>
<protein>
    <recommendedName>
        <fullName evidence="11">Acyl-ACP thioesterase</fullName>
    </recommendedName>
</protein>
<keyword evidence="6" id="KW-0443">Lipid metabolism</keyword>
<dbReference type="InterPro" id="IPR002864">
    <property type="entry name" value="Acyl-ACP_thioesterase_NHD"/>
</dbReference>
<dbReference type="CDD" id="cd00586">
    <property type="entry name" value="4HBT"/>
    <property type="match status" value="1"/>
</dbReference>
<organism evidence="10">
    <name type="scientific">uncultured spirochete</name>
    <dbReference type="NCBI Taxonomy" id="156406"/>
    <lineage>
        <taxon>Bacteria</taxon>
        <taxon>Pseudomonadati</taxon>
        <taxon>Spirochaetota</taxon>
        <taxon>Spirochaetia</taxon>
        <taxon>Spirochaetales</taxon>
        <taxon>environmental samples</taxon>
    </lineage>
</organism>
<evidence type="ECO:0000259" key="8">
    <source>
        <dbReference type="Pfam" id="PF01643"/>
    </source>
</evidence>
<dbReference type="GO" id="GO:0016297">
    <property type="term" value="F:fatty acyl-[ACP] hydrolase activity"/>
    <property type="evidence" value="ECO:0007669"/>
    <property type="project" value="InterPro"/>
</dbReference>
<dbReference type="Pfam" id="PF01643">
    <property type="entry name" value="Acyl-ACP_TE"/>
    <property type="match status" value="1"/>
</dbReference>
<keyword evidence="3" id="KW-0378">Hydrolase</keyword>
<dbReference type="PANTHER" id="PTHR31727:SF6">
    <property type="entry name" value="OLEOYL-ACYL CARRIER PROTEIN THIOESTERASE 1, CHLOROPLASTIC"/>
    <property type="match status" value="1"/>
</dbReference>
<dbReference type="InterPro" id="IPR049427">
    <property type="entry name" value="Acyl-ACP_TE_C"/>
</dbReference>
<comment type="similarity">
    <text evidence="1">Belongs to the acyl-ACP thioesterase family.</text>
</comment>
<dbReference type="PANTHER" id="PTHR31727">
    <property type="entry name" value="OLEOYL-ACYL CARRIER PROTEIN THIOESTERASE 1, CHLOROPLASTIC"/>
    <property type="match status" value="1"/>
</dbReference>
<feature type="domain" description="Acyl-ACP thioesterase-like C-terminal" evidence="9">
    <location>
        <begin position="188"/>
        <end position="246"/>
    </location>
</feature>
<dbReference type="InterPro" id="IPR029069">
    <property type="entry name" value="HotDog_dom_sf"/>
</dbReference>
<accession>A0A3P3XID3</accession>
<reference evidence="10" key="1">
    <citation type="submission" date="2017-02" db="EMBL/GenBank/DDBJ databases">
        <authorList>
            <person name="Regsiter A."/>
            <person name="William W."/>
        </authorList>
    </citation>
    <scope>NUCLEOTIDE SEQUENCE</scope>
    <source>
        <strain evidence="10">Bib</strain>
    </source>
</reference>
<evidence type="ECO:0000256" key="5">
    <source>
        <dbReference type="ARBA" id="ARBA00022946"/>
    </source>
</evidence>